<dbReference type="AlphaFoldDB" id="A0A1M5YZ73"/>
<gene>
    <name evidence="1" type="ORF">SAMN05443248_9004</name>
</gene>
<dbReference type="OrthoDB" id="9802794at2"/>
<dbReference type="RefSeq" id="WP_154072815.1">
    <property type="nucleotide sequence ID" value="NZ_LT670817.1"/>
</dbReference>
<evidence type="ECO:0000313" key="1">
    <source>
        <dbReference type="EMBL" id="SHI17265.1"/>
    </source>
</evidence>
<protein>
    <submittedName>
        <fullName evidence="1">Uncharacterized protein</fullName>
    </submittedName>
</protein>
<organism evidence="1 2">
    <name type="scientific">Bradyrhizobium erythrophlei</name>
    <dbReference type="NCBI Taxonomy" id="1437360"/>
    <lineage>
        <taxon>Bacteria</taxon>
        <taxon>Pseudomonadati</taxon>
        <taxon>Pseudomonadota</taxon>
        <taxon>Alphaproteobacteria</taxon>
        <taxon>Hyphomicrobiales</taxon>
        <taxon>Nitrobacteraceae</taxon>
        <taxon>Bradyrhizobium</taxon>
    </lineage>
</organism>
<evidence type="ECO:0000313" key="2">
    <source>
        <dbReference type="Proteomes" id="UP000189796"/>
    </source>
</evidence>
<sequence length="65" mass="6852">MIGIGYAPGAFDLFHIGICCFRPGSAFFGIIRPGRAHVDLKAKIGVCPAAIGGIIDAGPTRRVRR</sequence>
<dbReference type="Proteomes" id="UP000189796">
    <property type="component" value="Chromosome I"/>
</dbReference>
<dbReference type="EMBL" id="LT670817">
    <property type="protein sequence ID" value="SHI17265.1"/>
    <property type="molecule type" value="Genomic_DNA"/>
</dbReference>
<proteinExistence type="predicted"/>
<accession>A0A1M5YZ73</accession>
<reference evidence="1 2" key="1">
    <citation type="submission" date="2016-11" db="EMBL/GenBank/DDBJ databases">
        <authorList>
            <person name="Jaros S."/>
            <person name="Januszkiewicz K."/>
            <person name="Wedrychowicz H."/>
        </authorList>
    </citation>
    <scope>NUCLEOTIDE SEQUENCE [LARGE SCALE GENOMIC DNA]</scope>
    <source>
        <strain evidence="1 2">GAS138</strain>
    </source>
</reference>
<name>A0A1M5YZ73_9BRAD</name>